<dbReference type="KEGG" id="thyd:TTHT_0501"/>
<dbReference type="RefSeq" id="WP_201328429.1">
    <property type="nucleotide sequence ID" value="NZ_AP017470.1"/>
</dbReference>
<keyword evidence="4 6" id="KW-0949">S-adenosyl-L-methionine</keyword>
<name>A0A7R6PWT3_9BACT</name>
<dbReference type="InterPro" id="IPR029028">
    <property type="entry name" value="Alpha/beta_knot_MTases"/>
</dbReference>
<dbReference type="InterPro" id="IPR016914">
    <property type="entry name" value="TrmL"/>
</dbReference>
<dbReference type="FunFam" id="3.40.1280.10:FF:000002">
    <property type="entry name" value="Peptidylprolyl isomerase"/>
    <property type="match status" value="1"/>
</dbReference>
<dbReference type="HAMAP" id="MF_01885">
    <property type="entry name" value="tRNA_methyltr_TrmL"/>
    <property type="match status" value="1"/>
</dbReference>
<comment type="catalytic activity">
    <reaction evidence="6">
        <text>cytidine(34) in tRNA + S-adenosyl-L-methionine = 2'-O-methylcytidine(34) in tRNA + S-adenosyl-L-homocysteine + H(+)</text>
        <dbReference type="Rhea" id="RHEA:43084"/>
        <dbReference type="Rhea" id="RHEA-COMP:10331"/>
        <dbReference type="Rhea" id="RHEA-COMP:10332"/>
        <dbReference type="ChEBI" id="CHEBI:15378"/>
        <dbReference type="ChEBI" id="CHEBI:57856"/>
        <dbReference type="ChEBI" id="CHEBI:59789"/>
        <dbReference type="ChEBI" id="CHEBI:74495"/>
        <dbReference type="ChEBI" id="CHEBI:82748"/>
        <dbReference type="EC" id="2.1.1.207"/>
    </reaction>
</comment>
<dbReference type="GO" id="GO:0005737">
    <property type="term" value="C:cytoplasm"/>
    <property type="evidence" value="ECO:0007669"/>
    <property type="project" value="UniProtKB-SubCell"/>
</dbReference>
<dbReference type="PANTHER" id="PTHR42971:SF1">
    <property type="entry name" value="TRNA (CYTIDINE(34)-2'-O)-METHYLTRANSFERASE"/>
    <property type="match status" value="1"/>
</dbReference>
<evidence type="ECO:0000256" key="6">
    <source>
        <dbReference type="HAMAP-Rule" id="MF_01885"/>
    </source>
</evidence>
<dbReference type="EC" id="2.1.1.207" evidence="6"/>
<evidence type="ECO:0000259" key="8">
    <source>
        <dbReference type="Pfam" id="PF00588"/>
    </source>
</evidence>
<evidence type="ECO:0000256" key="5">
    <source>
        <dbReference type="ARBA" id="ARBA00022694"/>
    </source>
</evidence>
<comment type="similarity">
    <text evidence="6">Belongs to the class IV-like SAM-binding methyltransferase superfamily. RNA methyltransferase TrmH family. TrmL subfamily.</text>
</comment>
<evidence type="ECO:0000256" key="2">
    <source>
        <dbReference type="ARBA" id="ARBA00022603"/>
    </source>
</evidence>
<dbReference type="CDD" id="cd18094">
    <property type="entry name" value="SpoU-like_TrmL"/>
    <property type="match status" value="1"/>
</dbReference>
<evidence type="ECO:0000256" key="4">
    <source>
        <dbReference type="ARBA" id="ARBA00022691"/>
    </source>
</evidence>
<dbReference type="GO" id="GO:0042802">
    <property type="term" value="F:identical protein binding"/>
    <property type="evidence" value="ECO:0007669"/>
    <property type="project" value="UniProtKB-ARBA"/>
</dbReference>
<reference evidence="9 10" key="1">
    <citation type="journal article" date="2012" name="Extremophiles">
        <title>Thermotomaculum hydrothermale gen. nov., sp. nov., a novel heterotrophic thermophile within the phylum Acidobacteria from a deep-sea hydrothermal vent chimney in the Southern Okinawa Trough.</title>
        <authorList>
            <person name="Izumi H."/>
            <person name="Nunoura T."/>
            <person name="Miyazaki M."/>
            <person name="Mino S."/>
            <person name="Toki T."/>
            <person name="Takai K."/>
            <person name="Sako Y."/>
            <person name="Sawabe T."/>
            <person name="Nakagawa S."/>
        </authorList>
    </citation>
    <scope>NUCLEOTIDE SEQUENCE [LARGE SCALE GENOMIC DNA]</scope>
    <source>
        <strain evidence="9 10">AC55</strain>
    </source>
</reference>
<organism evidence="9 10">
    <name type="scientific">Thermotomaculum hydrothermale</name>
    <dbReference type="NCBI Taxonomy" id="981385"/>
    <lineage>
        <taxon>Bacteria</taxon>
        <taxon>Pseudomonadati</taxon>
        <taxon>Acidobacteriota</taxon>
        <taxon>Holophagae</taxon>
        <taxon>Thermotomaculales</taxon>
        <taxon>Thermotomaculaceae</taxon>
        <taxon>Thermotomaculum</taxon>
    </lineage>
</organism>
<comment type="subcellular location">
    <subcellularLocation>
        <location evidence="6">Cytoplasm</location>
    </subcellularLocation>
</comment>
<protein>
    <recommendedName>
        <fullName evidence="6">Putative tRNA (cytidine(34)-2'-O)-methyltransferase</fullName>
        <ecNumber evidence="6">2.1.1.207</ecNumber>
    </recommendedName>
    <alternativeName>
        <fullName evidence="6">tRNA (cytidine/uridine-2'-O-)-methyltransferase</fullName>
    </alternativeName>
</protein>
<dbReference type="AlphaFoldDB" id="A0A7R6PWT3"/>
<evidence type="ECO:0000313" key="10">
    <source>
        <dbReference type="Proteomes" id="UP000595564"/>
    </source>
</evidence>
<comment type="function">
    <text evidence="6">Could methylate the ribose at the nucleotide 34 wobble position in tRNA.</text>
</comment>
<keyword evidence="3 6" id="KW-0808">Transferase</keyword>
<gene>
    <name evidence="9" type="primary">trmL</name>
    <name evidence="9" type="ORF">TTHT_0501</name>
</gene>
<comment type="caution">
    <text evidence="6">Lacks conserved residue(s) required for the propagation of feature annotation.</text>
</comment>
<keyword evidence="2 6" id="KW-0489">Methyltransferase</keyword>
<keyword evidence="10" id="KW-1185">Reference proteome</keyword>
<keyword evidence="1 6" id="KW-0963">Cytoplasm</keyword>
<dbReference type="SUPFAM" id="SSF75217">
    <property type="entry name" value="alpha/beta knot"/>
    <property type="match status" value="1"/>
</dbReference>
<dbReference type="GO" id="GO:0003723">
    <property type="term" value="F:RNA binding"/>
    <property type="evidence" value="ECO:0007669"/>
    <property type="project" value="InterPro"/>
</dbReference>
<comment type="catalytic activity">
    <reaction evidence="6">
        <text>5-carboxymethylaminomethyluridine(34) in tRNA(Leu) + S-adenosyl-L-methionine = 5-carboxymethylaminomethyl-2'-O-methyluridine(34) in tRNA(Leu) + S-adenosyl-L-homocysteine + H(+)</text>
        <dbReference type="Rhea" id="RHEA:43088"/>
        <dbReference type="Rhea" id="RHEA-COMP:10333"/>
        <dbReference type="Rhea" id="RHEA-COMP:10334"/>
        <dbReference type="ChEBI" id="CHEBI:15378"/>
        <dbReference type="ChEBI" id="CHEBI:57856"/>
        <dbReference type="ChEBI" id="CHEBI:59789"/>
        <dbReference type="ChEBI" id="CHEBI:74508"/>
        <dbReference type="ChEBI" id="CHEBI:74511"/>
        <dbReference type="EC" id="2.1.1.207"/>
    </reaction>
</comment>
<evidence type="ECO:0000256" key="7">
    <source>
        <dbReference type="PIRSR" id="PIRSR029256-1"/>
    </source>
</evidence>
<feature type="binding site" evidence="6 7">
    <location>
        <position position="121"/>
    </location>
    <ligand>
        <name>S-adenosyl-L-methionine</name>
        <dbReference type="ChEBI" id="CHEBI:59789"/>
    </ligand>
</feature>
<dbReference type="InterPro" id="IPR001537">
    <property type="entry name" value="SpoU_MeTrfase"/>
</dbReference>
<dbReference type="GO" id="GO:0002130">
    <property type="term" value="P:wobble position ribose methylation"/>
    <property type="evidence" value="ECO:0007669"/>
    <property type="project" value="TreeGrafter"/>
</dbReference>
<dbReference type="Proteomes" id="UP000595564">
    <property type="component" value="Chromosome"/>
</dbReference>
<feature type="domain" description="tRNA/rRNA methyltransferase SpoU type" evidence="8">
    <location>
        <begin position="2"/>
        <end position="141"/>
    </location>
</feature>
<feature type="binding site" evidence="6 7">
    <location>
        <position position="100"/>
    </location>
    <ligand>
        <name>S-adenosyl-L-methionine</name>
        <dbReference type="ChEBI" id="CHEBI:59789"/>
    </ligand>
</feature>
<evidence type="ECO:0000256" key="1">
    <source>
        <dbReference type="ARBA" id="ARBA00022490"/>
    </source>
</evidence>
<evidence type="ECO:0000313" key="9">
    <source>
        <dbReference type="EMBL" id="BBB32090.1"/>
    </source>
</evidence>
<proteinExistence type="inferred from homology"/>
<evidence type="ECO:0000256" key="3">
    <source>
        <dbReference type="ARBA" id="ARBA00022679"/>
    </source>
</evidence>
<keyword evidence="5 6" id="KW-0819">tRNA processing</keyword>
<dbReference type="Gene3D" id="3.40.1280.10">
    <property type="match status" value="1"/>
</dbReference>
<dbReference type="PIRSF" id="PIRSF029256">
    <property type="entry name" value="SpoU_TrmH_prd"/>
    <property type="match status" value="1"/>
</dbReference>
<feature type="binding site" evidence="6 7">
    <location>
        <position position="129"/>
    </location>
    <ligand>
        <name>S-adenosyl-L-methionine</name>
        <dbReference type="ChEBI" id="CHEBI:59789"/>
    </ligand>
</feature>
<sequence>MFNIVLYEPEIPQNTGNIGRLCVGLNAVLHLIEPLGFSLEDKYMKRAGLDYWKYLDLKIYKNFDEFLKKNNPERIFYFSKKVEKPYWEGRFEKGDFLVFGKETMGLPEKIVFNPENKVYKIPMVGKTRSLNLSNSVAIVAYEAFRQVSLRG</sequence>
<dbReference type="InterPro" id="IPR029026">
    <property type="entry name" value="tRNA_m1G_MTases_N"/>
</dbReference>
<dbReference type="GO" id="GO:0008175">
    <property type="term" value="F:tRNA methyltransferase activity"/>
    <property type="evidence" value="ECO:0007669"/>
    <property type="project" value="UniProtKB-UniRule"/>
</dbReference>
<dbReference type="Pfam" id="PF00588">
    <property type="entry name" value="SpoU_methylase"/>
    <property type="match status" value="1"/>
</dbReference>
<dbReference type="EMBL" id="AP017470">
    <property type="protein sequence ID" value="BBB32090.1"/>
    <property type="molecule type" value="Genomic_DNA"/>
</dbReference>
<dbReference type="PANTHER" id="PTHR42971">
    <property type="entry name" value="TRNA (CYTIDINE(34)-2'-O)-METHYLTRANSFERASE"/>
    <property type="match status" value="1"/>
</dbReference>
<accession>A0A7R6PWT3</accession>
<dbReference type="GO" id="GO:0008757">
    <property type="term" value="F:S-adenosylmethionine-dependent methyltransferase activity"/>
    <property type="evidence" value="ECO:0007669"/>
    <property type="project" value="UniProtKB-UniRule"/>
</dbReference>